<dbReference type="GO" id="GO:0003968">
    <property type="term" value="F:RNA-directed RNA polymerase activity"/>
    <property type="evidence" value="ECO:0007669"/>
    <property type="project" value="UniProtKB-KW"/>
</dbReference>
<evidence type="ECO:0000256" key="1">
    <source>
        <dbReference type="RuleBase" id="RU363098"/>
    </source>
</evidence>
<dbReference type="InterPro" id="IPR057596">
    <property type="entry name" value="RDRP_core"/>
</dbReference>
<keyword evidence="1" id="KW-0808">Transferase</keyword>
<keyword evidence="5" id="KW-1185">Reference proteome</keyword>
<comment type="similarity">
    <text evidence="1">Belongs to the RdRP family.</text>
</comment>
<dbReference type="OrthoDB" id="10055769at2759"/>
<feature type="region of interest" description="Disordered" evidence="2">
    <location>
        <begin position="146"/>
        <end position="178"/>
    </location>
</feature>
<dbReference type="EMBL" id="JACAZF010000009">
    <property type="protein sequence ID" value="KAF7295478.1"/>
    <property type="molecule type" value="Genomic_DNA"/>
</dbReference>
<dbReference type="Pfam" id="PF05183">
    <property type="entry name" value="RdRP"/>
    <property type="match status" value="1"/>
</dbReference>
<organism evidence="4 5">
    <name type="scientific">Mycena indigotica</name>
    <dbReference type="NCBI Taxonomy" id="2126181"/>
    <lineage>
        <taxon>Eukaryota</taxon>
        <taxon>Fungi</taxon>
        <taxon>Dikarya</taxon>
        <taxon>Basidiomycota</taxon>
        <taxon>Agaricomycotina</taxon>
        <taxon>Agaricomycetes</taxon>
        <taxon>Agaricomycetidae</taxon>
        <taxon>Agaricales</taxon>
        <taxon>Marasmiineae</taxon>
        <taxon>Mycenaceae</taxon>
        <taxon>Mycena</taxon>
    </lineage>
</organism>
<dbReference type="RefSeq" id="XP_037216841.1">
    <property type="nucleotide sequence ID" value="XM_037367447.1"/>
</dbReference>
<feature type="compositionally biased region" description="Acidic residues" evidence="2">
    <location>
        <begin position="667"/>
        <end position="679"/>
    </location>
</feature>
<feature type="compositionally biased region" description="Basic and acidic residues" evidence="2">
    <location>
        <begin position="27"/>
        <end position="41"/>
    </location>
</feature>
<evidence type="ECO:0000313" key="4">
    <source>
        <dbReference type="EMBL" id="KAF7295478.1"/>
    </source>
</evidence>
<dbReference type="GeneID" id="59349963"/>
<gene>
    <name evidence="4" type="ORF">MIND_01087600</name>
</gene>
<dbReference type="GO" id="GO:0031380">
    <property type="term" value="C:nuclear RNA-directed RNA polymerase complex"/>
    <property type="evidence" value="ECO:0007669"/>
    <property type="project" value="TreeGrafter"/>
</dbReference>
<feature type="region of interest" description="Disordered" evidence="2">
    <location>
        <begin position="27"/>
        <end position="115"/>
    </location>
</feature>
<dbReference type="PANTHER" id="PTHR23079:SF14">
    <property type="entry name" value="RNA-DEPENDENT RNA POLYMERASE"/>
    <property type="match status" value="1"/>
</dbReference>
<comment type="catalytic activity">
    <reaction evidence="1">
        <text>RNA(n) + a ribonucleoside 5'-triphosphate = RNA(n+1) + diphosphate</text>
        <dbReference type="Rhea" id="RHEA:21248"/>
        <dbReference type="Rhea" id="RHEA-COMP:14527"/>
        <dbReference type="Rhea" id="RHEA-COMP:17342"/>
        <dbReference type="ChEBI" id="CHEBI:33019"/>
        <dbReference type="ChEBI" id="CHEBI:61557"/>
        <dbReference type="ChEBI" id="CHEBI:140395"/>
        <dbReference type="EC" id="2.7.7.48"/>
    </reaction>
</comment>
<dbReference type="GO" id="GO:0030422">
    <property type="term" value="P:siRNA processing"/>
    <property type="evidence" value="ECO:0007669"/>
    <property type="project" value="TreeGrafter"/>
</dbReference>
<dbReference type="PANTHER" id="PTHR23079">
    <property type="entry name" value="RNA-DEPENDENT RNA POLYMERASE"/>
    <property type="match status" value="1"/>
</dbReference>
<protein>
    <recommendedName>
        <fullName evidence="1">RNA-dependent RNA polymerase</fullName>
        <ecNumber evidence="1">2.7.7.48</ecNumber>
    </recommendedName>
</protein>
<evidence type="ECO:0000256" key="2">
    <source>
        <dbReference type="SAM" id="MobiDB-lite"/>
    </source>
</evidence>
<evidence type="ECO:0000313" key="5">
    <source>
        <dbReference type="Proteomes" id="UP000636479"/>
    </source>
</evidence>
<dbReference type="Proteomes" id="UP000636479">
    <property type="component" value="Unassembled WGS sequence"/>
</dbReference>
<keyword evidence="1" id="KW-0694">RNA-binding</keyword>
<dbReference type="GO" id="GO:0003723">
    <property type="term" value="F:RNA binding"/>
    <property type="evidence" value="ECO:0007669"/>
    <property type="project" value="UniProtKB-KW"/>
</dbReference>
<keyword evidence="1" id="KW-0548">Nucleotidyltransferase</keyword>
<dbReference type="EC" id="2.7.7.48" evidence="1"/>
<dbReference type="AlphaFoldDB" id="A0A8H6SAR7"/>
<comment type="caution">
    <text evidence="4">The sequence shown here is derived from an EMBL/GenBank/DDBJ whole genome shotgun (WGS) entry which is preliminary data.</text>
</comment>
<feature type="region of interest" description="Disordered" evidence="2">
    <location>
        <begin position="660"/>
        <end position="682"/>
    </location>
</feature>
<proteinExistence type="inferred from homology"/>
<name>A0A8H6SAR7_9AGAR</name>
<reference evidence="4" key="1">
    <citation type="submission" date="2020-05" db="EMBL/GenBank/DDBJ databases">
        <title>Mycena genomes resolve the evolution of fungal bioluminescence.</title>
        <authorList>
            <person name="Tsai I.J."/>
        </authorList>
    </citation>
    <scope>NUCLEOTIDE SEQUENCE</scope>
    <source>
        <strain evidence="4">171206Taipei</strain>
    </source>
</reference>
<feature type="domain" description="RDRP core" evidence="3">
    <location>
        <begin position="330"/>
        <end position="950"/>
    </location>
</feature>
<evidence type="ECO:0000259" key="3">
    <source>
        <dbReference type="Pfam" id="PF05183"/>
    </source>
</evidence>
<keyword evidence="1 4" id="KW-0696">RNA-directed RNA polymerase</keyword>
<dbReference type="InterPro" id="IPR007855">
    <property type="entry name" value="RDRP"/>
</dbReference>
<accession>A0A8H6SAR7</accession>
<feature type="compositionally biased region" description="Basic and acidic residues" evidence="2">
    <location>
        <begin position="49"/>
        <end position="61"/>
    </location>
</feature>
<sequence>MSEFDYDNDLDGCGPEFWEEYEVEVEKSPRKKTPERYRVARTDTPTIDPSHDRILRNDESPTKLATPRTEVALSQPMEGIELSSEEEEDEATFKRPIPAPDFGPVKPRGSHSDLEVGNALRKSGTVSSLDSVDSFFFENLSRKTSATSLSSAGNSPRKRAADIQAVSPSPSKSRKLDEAEPAFIPKSILGEHGTSLQEHVIFHDDDLQQLFDSVGVPLGTQWEIVRELLTSRPRWTIQDLKQLAQDRTKRTTLHGSNLDTAPHLRQLLGKGKSKRPNKKAVELWSELDREQKALLERRGGGLGLLDGDKWHGGQVTFHLRLRKLDSGDYKIVLEKPTKGRSYRFLRILGSTGLLHLSIPNQLVRDEPAQLRAFLSQRFILNGRVYVALPVKDATAVYLFQTDINWLREPLPYFGDDQRMSLLEFMRRHNPIEYNADQAFAKYLSRYGLGFSTSKPVLEFKPENIMYISDRFADGHDPNQKASSEQIMTDGCGFLNRAAALAIKEAVGYDKMPTMVQGRIGGAKGTWLLHPTDVDVGNEPKIWIRESQCKIKYHPDEGETREHRIFDLLKVSHPPQTDSRFELSEQSVLCLSADGVPTETIVKLLVDGLTESVAPLLQWNKDDESGLGDMVQLWRAVDKLGSVVNSRAQRVAGSQSRVLGLRDREVESPENEEEDEMEVDGESRAGLDEAGGALGLHERVVQLLQAGFHPRHCAYLNDKLKFVGKMEINSASEKHRISLPESTGASSFAGTDPTGLLKPRQVYFESSKPFRDPKTQVQFTVLTGPVLIGRYPIRTSSDMQLVTAVDIPQLHGFTDVMLASIHGERSLLSDLSGGDYDGDTVIMCWAAELLEKFENKPLVQPPPNFVEQYFEKDVKTGKSFFDELASLSPEEAQKRYQEESLMGIHDTMVGLYSTFHDNAVLQFGYDHPNAILMAHMGNTLLDAAKSGLRLRPGVFEKHRAQFGGKPKEVRKDEICSQMSAAAKAKGDQFLLEFEKLSGTHNTAYAGFKRDKALLEPYQVAKRQAETNDPELPLFPMYLKKAIAQVDAAYEHYKKTASVKSDPCGEEDKAGQKKLRTAIVSAAYSIYSQPLNCRSLGDEKAQERIKASYAYSKSEWFAFEIAFATLCGIKADSMPGGSISIMSAFDEAKTISGAAARALQED</sequence>